<dbReference type="PANTHER" id="PTHR43153:SF1">
    <property type="entry name" value="ELECTRON TRANSFER FLAVOPROTEIN SUBUNIT ALPHA, MITOCHONDRIAL"/>
    <property type="match status" value="1"/>
</dbReference>
<sequence>MGGILVYVLHYEGALNKNSLGAVSEGAKLAAELGTTADAIVVGGGDLTNELLGTLGDYGAAKVYRAEGPEGLAQPVIDAMDKVIGENGHSYVIFGGGLLGFEIGAGLAARRNAGVTMEVTGVVVEGGKLVAERPILGDSQISRSHYKGDLGIIIGRINAFELKPGAGAAAEVVDVTVDYSPWSTQATMVQRGEQRGADVNIEDANVLVAGGRGLGKAEGFQLCEDLAGVLGGAVAATRAVVDAGWYPYAAQIGQTGKSVAPKLYLAAGISGAIQHKVGMQASENIVAINKDANAPIFEFSDLGIVGDLNKILPKLTEAVKAKKGG</sequence>
<dbReference type="SUPFAM" id="SSF52467">
    <property type="entry name" value="DHS-like NAD/FAD-binding domain"/>
    <property type="match status" value="1"/>
</dbReference>
<comment type="caution">
    <text evidence="9">The sequence shown here is derived from an EMBL/GenBank/DDBJ whole genome shotgun (WGS) entry which is preliminary data.</text>
</comment>
<evidence type="ECO:0000313" key="10">
    <source>
        <dbReference type="Proteomes" id="UP001284601"/>
    </source>
</evidence>
<dbReference type="Pfam" id="PF01012">
    <property type="entry name" value="ETF"/>
    <property type="match status" value="1"/>
</dbReference>
<dbReference type="Gene3D" id="3.40.50.1220">
    <property type="entry name" value="TPP-binding domain"/>
    <property type="match status" value="1"/>
</dbReference>
<dbReference type="PIRSF" id="PIRSF000089">
    <property type="entry name" value="Electra_flavoP_a"/>
    <property type="match status" value="1"/>
</dbReference>
<evidence type="ECO:0000256" key="6">
    <source>
        <dbReference type="ARBA" id="ARBA00022982"/>
    </source>
</evidence>
<comment type="function">
    <text evidence="7">The electron transfer flavoprotein serves as a specific electron acceptor for other dehydrogenases. It transfers the electrons to the main respiratory chain via ETF-ubiquinone oxidoreductase (ETF dehydrogenase).</text>
</comment>
<gene>
    <name evidence="9" type="ORF">R7226_20035</name>
</gene>
<comment type="subunit">
    <text evidence="2">Heterodimer of an alpha and a beta subunit.</text>
</comment>
<accession>A0ABU4HTL2</accession>
<dbReference type="PROSITE" id="PS00696">
    <property type="entry name" value="ETF_ALPHA"/>
    <property type="match status" value="1"/>
</dbReference>
<proteinExistence type="inferred from homology"/>
<dbReference type="Gene3D" id="3.40.50.620">
    <property type="entry name" value="HUPs"/>
    <property type="match status" value="1"/>
</dbReference>
<evidence type="ECO:0000256" key="5">
    <source>
        <dbReference type="ARBA" id="ARBA00022827"/>
    </source>
</evidence>
<evidence type="ECO:0000256" key="2">
    <source>
        <dbReference type="ARBA" id="ARBA00011355"/>
    </source>
</evidence>
<dbReference type="InterPro" id="IPR014730">
    <property type="entry name" value="ETF_a/b_N"/>
</dbReference>
<reference evidence="9 10" key="2">
    <citation type="submission" date="2023-10" db="EMBL/GenBank/DDBJ databases">
        <authorList>
            <person name="Han X.F."/>
        </authorList>
    </citation>
    <scope>NUCLEOTIDE SEQUENCE [LARGE SCALE GENOMIC DNA]</scope>
    <source>
        <strain evidence="9 10">KCTC 39840</strain>
    </source>
</reference>
<evidence type="ECO:0000256" key="1">
    <source>
        <dbReference type="ARBA" id="ARBA00005817"/>
    </source>
</evidence>
<evidence type="ECO:0000259" key="8">
    <source>
        <dbReference type="SMART" id="SM00893"/>
    </source>
</evidence>
<keyword evidence="6" id="KW-0249">Electron transport</keyword>
<dbReference type="Pfam" id="PF00766">
    <property type="entry name" value="ETF_alpha"/>
    <property type="match status" value="1"/>
</dbReference>
<protein>
    <submittedName>
        <fullName evidence="9">Electron transfer flavoprotein subunit alpha/FixB family protein</fullName>
    </submittedName>
</protein>
<evidence type="ECO:0000256" key="4">
    <source>
        <dbReference type="ARBA" id="ARBA00022630"/>
    </source>
</evidence>
<dbReference type="InterPro" id="IPR014731">
    <property type="entry name" value="ETF_asu_C"/>
</dbReference>
<dbReference type="RefSeq" id="WP_318599085.1">
    <property type="nucleotide sequence ID" value="NZ_JAWSTH010000061.1"/>
</dbReference>
<reference evidence="10" key="1">
    <citation type="submission" date="2023-07" db="EMBL/GenBank/DDBJ databases">
        <title>Conexibacter stalactiti sp. nov., isolated from stalactites in a lava cave and emended description of the genus Conexibacter.</title>
        <authorList>
            <person name="Lee S.D."/>
        </authorList>
    </citation>
    <scope>NUCLEOTIDE SEQUENCE [LARGE SCALE GENOMIC DNA]</scope>
    <source>
        <strain evidence="10">KCTC 39840</strain>
    </source>
</reference>
<keyword evidence="4" id="KW-0285">Flavoprotein</keyword>
<keyword evidence="5" id="KW-0274">FAD</keyword>
<dbReference type="SUPFAM" id="SSF52402">
    <property type="entry name" value="Adenine nucleotide alpha hydrolases-like"/>
    <property type="match status" value="1"/>
</dbReference>
<keyword evidence="10" id="KW-1185">Reference proteome</keyword>
<evidence type="ECO:0000256" key="7">
    <source>
        <dbReference type="ARBA" id="ARBA00025649"/>
    </source>
</evidence>
<dbReference type="InterPro" id="IPR029035">
    <property type="entry name" value="DHS-like_NAD/FAD-binding_dom"/>
</dbReference>
<organism evidence="9 10">
    <name type="scientific">Conexibacter stalactiti</name>
    <dbReference type="NCBI Taxonomy" id="1940611"/>
    <lineage>
        <taxon>Bacteria</taxon>
        <taxon>Bacillati</taxon>
        <taxon>Actinomycetota</taxon>
        <taxon>Thermoleophilia</taxon>
        <taxon>Solirubrobacterales</taxon>
        <taxon>Conexibacteraceae</taxon>
        <taxon>Conexibacter</taxon>
    </lineage>
</organism>
<evidence type="ECO:0000256" key="3">
    <source>
        <dbReference type="ARBA" id="ARBA00022448"/>
    </source>
</evidence>
<feature type="domain" description="Electron transfer flavoprotein alpha/beta-subunit N-terminal" evidence="8">
    <location>
        <begin position="4"/>
        <end position="191"/>
    </location>
</feature>
<dbReference type="EMBL" id="JAWSTH010000061">
    <property type="protein sequence ID" value="MDW5596648.1"/>
    <property type="molecule type" value="Genomic_DNA"/>
</dbReference>
<comment type="similarity">
    <text evidence="1">Belongs to the ETF alpha-subunit/FixB family.</text>
</comment>
<name>A0ABU4HTL2_9ACTN</name>
<dbReference type="InterPro" id="IPR001308">
    <property type="entry name" value="ETF_a/FixB"/>
</dbReference>
<dbReference type="SMART" id="SM00893">
    <property type="entry name" value="ETF"/>
    <property type="match status" value="1"/>
</dbReference>
<dbReference type="Proteomes" id="UP001284601">
    <property type="component" value="Unassembled WGS sequence"/>
</dbReference>
<dbReference type="InterPro" id="IPR018206">
    <property type="entry name" value="ETF_asu_C_CS"/>
</dbReference>
<dbReference type="InterPro" id="IPR014729">
    <property type="entry name" value="Rossmann-like_a/b/a_fold"/>
</dbReference>
<evidence type="ECO:0000313" key="9">
    <source>
        <dbReference type="EMBL" id="MDW5596648.1"/>
    </source>
</evidence>
<keyword evidence="3" id="KW-0813">Transport</keyword>
<dbReference type="PANTHER" id="PTHR43153">
    <property type="entry name" value="ELECTRON TRANSFER FLAVOPROTEIN ALPHA"/>
    <property type="match status" value="1"/>
</dbReference>